<evidence type="ECO:0000313" key="1">
    <source>
        <dbReference type="EMBL" id="CAG8678739.1"/>
    </source>
</evidence>
<reference evidence="1" key="1">
    <citation type="submission" date="2021-06" db="EMBL/GenBank/DDBJ databases">
        <authorList>
            <person name="Kallberg Y."/>
            <person name="Tangrot J."/>
            <person name="Rosling A."/>
        </authorList>
    </citation>
    <scope>NUCLEOTIDE SEQUENCE</scope>
    <source>
        <strain evidence="1">BR232B</strain>
    </source>
</reference>
<proteinExistence type="predicted"/>
<sequence>SIREDKNLKRISRFLKIFEYLKASKIGQIFKCRHETCTEDFLFKRVGVNGGQVVAVDPSSNRLSHL</sequence>
<protein>
    <submittedName>
        <fullName evidence="1">8274_t:CDS:1</fullName>
    </submittedName>
</protein>
<dbReference type="Proteomes" id="UP000789739">
    <property type="component" value="Unassembled WGS sequence"/>
</dbReference>
<gene>
    <name evidence="1" type="ORF">PBRASI_LOCUS11686</name>
</gene>
<dbReference type="EMBL" id="CAJVPI010006448">
    <property type="protein sequence ID" value="CAG8678739.1"/>
    <property type="molecule type" value="Genomic_DNA"/>
</dbReference>
<name>A0A9N9HJG5_9GLOM</name>
<evidence type="ECO:0000313" key="2">
    <source>
        <dbReference type="Proteomes" id="UP000789739"/>
    </source>
</evidence>
<keyword evidence="2" id="KW-1185">Reference proteome</keyword>
<feature type="non-terminal residue" evidence="1">
    <location>
        <position position="1"/>
    </location>
</feature>
<dbReference type="AlphaFoldDB" id="A0A9N9HJG5"/>
<accession>A0A9N9HJG5</accession>
<comment type="caution">
    <text evidence="1">The sequence shown here is derived from an EMBL/GenBank/DDBJ whole genome shotgun (WGS) entry which is preliminary data.</text>
</comment>
<organism evidence="1 2">
    <name type="scientific">Paraglomus brasilianum</name>
    <dbReference type="NCBI Taxonomy" id="144538"/>
    <lineage>
        <taxon>Eukaryota</taxon>
        <taxon>Fungi</taxon>
        <taxon>Fungi incertae sedis</taxon>
        <taxon>Mucoromycota</taxon>
        <taxon>Glomeromycotina</taxon>
        <taxon>Glomeromycetes</taxon>
        <taxon>Paraglomerales</taxon>
        <taxon>Paraglomeraceae</taxon>
        <taxon>Paraglomus</taxon>
    </lineage>
</organism>